<evidence type="ECO:0000313" key="3">
    <source>
        <dbReference type="Proteomes" id="UP000034231"/>
    </source>
</evidence>
<dbReference type="InterPro" id="IPR038695">
    <property type="entry name" value="Saro_0823-like_sf"/>
</dbReference>
<accession>A0A0G0IGB5</accession>
<proteinExistence type="predicted"/>
<dbReference type="Pfam" id="PF02643">
    <property type="entry name" value="DUF192"/>
    <property type="match status" value="1"/>
</dbReference>
<dbReference type="InterPro" id="IPR003795">
    <property type="entry name" value="DUF192"/>
</dbReference>
<reference evidence="2 3" key="1">
    <citation type="journal article" date="2015" name="Nature">
        <title>rRNA introns, odd ribosomes, and small enigmatic genomes across a large radiation of phyla.</title>
        <authorList>
            <person name="Brown C.T."/>
            <person name="Hug L.A."/>
            <person name="Thomas B.C."/>
            <person name="Sharon I."/>
            <person name="Castelle C.J."/>
            <person name="Singh A."/>
            <person name="Wilkins M.J."/>
            <person name="Williams K.H."/>
            <person name="Banfield J.F."/>
        </authorList>
    </citation>
    <scope>NUCLEOTIDE SEQUENCE [LARGE SCALE GENOMIC DNA]</scope>
</reference>
<protein>
    <recommendedName>
        <fullName evidence="4">DUF192 domain-containing protein</fullName>
    </recommendedName>
</protein>
<keyword evidence="1" id="KW-0472">Membrane</keyword>
<dbReference type="Gene3D" id="2.60.120.1140">
    <property type="entry name" value="Protein of unknown function DUF192"/>
    <property type="match status" value="1"/>
</dbReference>
<dbReference type="EMBL" id="LBTX01000009">
    <property type="protein sequence ID" value="KKQ50065.1"/>
    <property type="molecule type" value="Genomic_DNA"/>
</dbReference>
<organism evidence="2 3">
    <name type="scientific">Candidatus Shapirobacteria bacterium GW2011_GWE1_38_10</name>
    <dbReference type="NCBI Taxonomy" id="1618488"/>
    <lineage>
        <taxon>Bacteria</taxon>
        <taxon>Candidatus Shapironibacteriota</taxon>
    </lineage>
</organism>
<evidence type="ECO:0000313" key="2">
    <source>
        <dbReference type="EMBL" id="KKQ50065.1"/>
    </source>
</evidence>
<evidence type="ECO:0008006" key="4">
    <source>
        <dbReference type="Google" id="ProtNLM"/>
    </source>
</evidence>
<keyword evidence="1" id="KW-1133">Transmembrane helix</keyword>
<dbReference type="PANTHER" id="PTHR37953:SF1">
    <property type="entry name" value="UPF0127 PROTEIN MJ1496"/>
    <property type="match status" value="1"/>
</dbReference>
<dbReference type="Proteomes" id="UP000034231">
    <property type="component" value="Unassembled WGS sequence"/>
</dbReference>
<sequence>MQKIGYLVIILLIGILVYIKYPRKINKTINQEIGNQSFSLELANNSYLQAKGLSGRDHLCPECGMLFVFSRETTQTFWMKNTLIPLDIIFINSNNQITDIYTASPQPGKSDFQLTLYQSTAPSIYVIELNAGLAQKLNLKPGDKIDLNL</sequence>
<dbReference type="AlphaFoldDB" id="A0A0G0IGB5"/>
<name>A0A0G0IGB5_9BACT</name>
<evidence type="ECO:0000256" key="1">
    <source>
        <dbReference type="SAM" id="Phobius"/>
    </source>
</evidence>
<gene>
    <name evidence="2" type="ORF">US68_C0009G0020</name>
</gene>
<feature type="transmembrane region" description="Helical" evidence="1">
    <location>
        <begin position="6"/>
        <end position="21"/>
    </location>
</feature>
<comment type="caution">
    <text evidence="2">The sequence shown here is derived from an EMBL/GenBank/DDBJ whole genome shotgun (WGS) entry which is preliminary data.</text>
</comment>
<dbReference type="PANTHER" id="PTHR37953">
    <property type="entry name" value="UPF0127 PROTEIN MJ1496"/>
    <property type="match status" value="1"/>
</dbReference>
<keyword evidence="1" id="KW-0812">Transmembrane</keyword>